<dbReference type="EMBL" id="FMYI01000010">
    <property type="protein sequence ID" value="SDC50208.1"/>
    <property type="molecule type" value="Genomic_DNA"/>
</dbReference>
<gene>
    <name evidence="5" type="ORF">SAMN05421734_11024</name>
</gene>
<reference evidence="6" key="1">
    <citation type="submission" date="2016-09" db="EMBL/GenBank/DDBJ databases">
        <authorList>
            <person name="Varghese N."/>
            <person name="Submissions S."/>
        </authorList>
    </citation>
    <scope>NUCLEOTIDE SEQUENCE [LARGE SCALE GENOMIC DNA]</scope>
    <source>
        <strain evidence="6">S5</strain>
    </source>
</reference>
<dbReference type="RefSeq" id="WP_090796733.1">
    <property type="nucleotide sequence ID" value="NZ_FMYI01000010.1"/>
</dbReference>
<proteinExistence type="predicted"/>
<feature type="domain" description="ABC transporter" evidence="4">
    <location>
        <begin position="2"/>
        <end position="221"/>
    </location>
</feature>
<dbReference type="GO" id="GO:0016887">
    <property type="term" value="F:ATP hydrolysis activity"/>
    <property type="evidence" value="ECO:0007669"/>
    <property type="project" value="InterPro"/>
</dbReference>
<evidence type="ECO:0000313" key="5">
    <source>
        <dbReference type="EMBL" id="SDC50208.1"/>
    </source>
</evidence>
<keyword evidence="6" id="KW-1185">Reference proteome</keyword>
<dbReference type="Pfam" id="PF00005">
    <property type="entry name" value="ABC_tran"/>
    <property type="match status" value="1"/>
</dbReference>
<keyword evidence="2" id="KW-0547">Nucleotide-binding</keyword>
<name>A0A1G6M3U3_9BACI</name>
<dbReference type="STRING" id="1612202.SAMN05421734_11024"/>
<dbReference type="InterPro" id="IPR003439">
    <property type="entry name" value="ABC_transporter-like_ATP-bd"/>
</dbReference>
<dbReference type="OrthoDB" id="9804819at2"/>
<dbReference type="AlphaFoldDB" id="A0A1G6M3U3"/>
<sequence length="223" mass="25574">MIKVNDLNYSIGGSPILKDLTFHVPKKALTVLIGPNGVGKTTTLELLSGVRKINNDSVESIIKKHRILYLDMELLIFEELTTKEYVDLIADINNLNTQDIKVTLRDFEPMNLEDFYHVRIGGLSLGQKQKLTLFTGFLTKPDVLLFDEPFNALDYKSQNHLKNLFNEYKKDITFLITTHSLDNLEEYVDSCILLFEGRIEKQTYNNGGVSYGINYVIEKYKQT</sequence>
<evidence type="ECO:0000259" key="4">
    <source>
        <dbReference type="PROSITE" id="PS50893"/>
    </source>
</evidence>
<dbReference type="InterPro" id="IPR003593">
    <property type="entry name" value="AAA+_ATPase"/>
</dbReference>
<protein>
    <submittedName>
        <fullName evidence="5">ABC-2 type transport system ATP-binding protein/ATP-binding cassette, subfamily A (ABC1), member 2/ATP binding cassette, subfamily A (ABC1), member 13</fullName>
    </submittedName>
</protein>
<dbReference type="PANTHER" id="PTHR42939">
    <property type="entry name" value="ABC TRANSPORTER ATP-BINDING PROTEIN ALBC-RELATED"/>
    <property type="match status" value="1"/>
</dbReference>
<accession>A0A1G6M3U3</accession>
<evidence type="ECO:0000256" key="2">
    <source>
        <dbReference type="ARBA" id="ARBA00022741"/>
    </source>
</evidence>
<organism evidence="5 6">
    <name type="scientific">Pelagirhabdus alkalitolerans</name>
    <dbReference type="NCBI Taxonomy" id="1612202"/>
    <lineage>
        <taxon>Bacteria</taxon>
        <taxon>Bacillati</taxon>
        <taxon>Bacillota</taxon>
        <taxon>Bacilli</taxon>
        <taxon>Bacillales</taxon>
        <taxon>Bacillaceae</taxon>
        <taxon>Pelagirhabdus</taxon>
    </lineage>
</organism>
<dbReference type="Gene3D" id="3.40.50.300">
    <property type="entry name" value="P-loop containing nucleotide triphosphate hydrolases"/>
    <property type="match status" value="1"/>
</dbReference>
<evidence type="ECO:0000313" key="6">
    <source>
        <dbReference type="Proteomes" id="UP000242949"/>
    </source>
</evidence>
<dbReference type="PANTHER" id="PTHR42939:SF1">
    <property type="entry name" value="ABC TRANSPORTER ATP-BINDING PROTEIN ALBC-RELATED"/>
    <property type="match status" value="1"/>
</dbReference>
<dbReference type="SMART" id="SM00382">
    <property type="entry name" value="AAA"/>
    <property type="match status" value="1"/>
</dbReference>
<keyword evidence="3 5" id="KW-0067">ATP-binding</keyword>
<evidence type="ECO:0000256" key="3">
    <source>
        <dbReference type="ARBA" id="ARBA00022840"/>
    </source>
</evidence>
<dbReference type="SUPFAM" id="SSF52540">
    <property type="entry name" value="P-loop containing nucleoside triphosphate hydrolases"/>
    <property type="match status" value="1"/>
</dbReference>
<evidence type="ECO:0000256" key="1">
    <source>
        <dbReference type="ARBA" id="ARBA00022448"/>
    </source>
</evidence>
<keyword evidence="1" id="KW-0813">Transport</keyword>
<dbReference type="InterPro" id="IPR027417">
    <property type="entry name" value="P-loop_NTPase"/>
</dbReference>
<dbReference type="InterPro" id="IPR051782">
    <property type="entry name" value="ABC_Transporter_VariousFunc"/>
</dbReference>
<dbReference type="PROSITE" id="PS50893">
    <property type="entry name" value="ABC_TRANSPORTER_2"/>
    <property type="match status" value="1"/>
</dbReference>
<dbReference type="GO" id="GO:0005524">
    <property type="term" value="F:ATP binding"/>
    <property type="evidence" value="ECO:0007669"/>
    <property type="project" value="UniProtKB-KW"/>
</dbReference>
<dbReference type="Proteomes" id="UP000242949">
    <property type="component" value="Unassembled WGS sequence"/>
</dbReference>